<protein>
    <submittedName>
        <fullName evidence="1">Uncharacterized protein</fullName>
    </submittedName>
</protein>
<gene>
    <name evidence="1" type="ORF">L1987_08600</name>
</gene>
<evidence type="ECO:0000313" key="1">
    <source>
        <dbReference type="EMBL" id="KAI3821044.1"/>
    </source>
</evidence>
<evidence type="ECO:0000313" key="2">
    <source>
        <dbReference type="Proteomes" id="UP001056120"/>
    </source>
</evidence>
<keyword evidence="2" id="KW-1185">Reference proteome</keyword>
<sequence length="78" mass="8788">MAGTTTIYKRRFDGQIWSPATENHTQMTGTTTTYKRCFDGQIWSPATEVRNVVLKSFKTTFDLHDILISPAAISAAYK</sequence>
<proteinExistence type="predicted"/>
<dbReference type="Proteomes" id="UP001056120">
    <property type="component" value="Linkage Group LG03"/>
</dbReference>
<name>A0ACB9JLL5_9ASTR</name>
<comment type="caution">
    <text evidence="1">The sequence shown here is derived from an EMBL/GenBank/DDBJ whole genome shotgun (WGS) entry which is preliminary data.</text>
</comment>
<reference evidence="2" key="1">
    <citation type="journal article" date="2022" name="Mol. Ecol. Resour.">
        <title>The genomes of chicory, endive, great burdock and yacon provide insights into Asteraceae palaeo-polyploidization history and plant inulin production.</title>
        <authorList>
            <person name="Fan W."/>
            <person name="Wang S."/>
            <person name="Wang H."/>
            <person name="Wang A."/>
            <person name="Jiang F."/>
            <person name="Liu H."/>
            <person name="Zhao H."/>
            <person name="Xu D."/>
            <person name="Zhang Y."/>
        </authorList>
    </citation>
    <scope>NUCLEOTIDE SEQUENCE [LARGE SCALE GENOMIC DNA]</scope>
    <source>
        <strain evidence="2">cv. Yunnan</strain>
    </source>
</reference>
<organism evidence="1 2">
    <name type="scientific">Smallanthus sonchifolius</name>
    <dbReference type="NCBI Taxonomy" id="185202"/>
    <lineage>
        <taxon>Eukaryota</taxon>
        <taxon>Viridiplantae</taxon>
        <taxon>Streptophyta</taxon>
        <taxon>Embryophyta</taxon>
        <taxon>Tracheophyta</taxon>
        <taxon>Spermatophyta</taxon>
        <taxon>Magnoliopsida</taxon>
        <taxon>eudicotyledons</taxon>
        <taxon>Gunneridae</taxon>
        <taxon>Pentapetalae</taxon>
        <taxon>asterids</taxon>
        <taxon>campanulids</taxon>
        <taxon>Asterales</taxon>
        <taxon>Asteraceae</taxon>
        <taxon>Asteroideae</taxon>
        <taxon>Heliantheae alliance</taxon>
        <taxon>Millerieae</taxon>
        <taxon>Smallanthus</taxon>
    </lineage>
</organism>
<dbReference type="EMBL" id="CM042020">
    <property type="protein sequence ID" value="KAI3821044.1"/>
    <property type="molecule type" value="Genomic_DNA"/>
</dbReference>
<reference evidence="1 2" key="2">
    <citation type="journal article" date="2022" name="Mol. Ecol. Resour.">
        <title>The genomes of chicory, endive, great burdock and yacon provide insights into Asteraceae paleo-polyploidization history and plant inulin production.</title>
        <authorList>
            <person name="Fan W."/>
            <person name="Wang S."/>
            <person name="Wang H."/>
            <person name="Wang A."/>
            <person name="Jiang F."/>
            <person name="Liu H."/>
            <person name="Zhao H."/>
            <person name="Xu D."/>
            <person name="Zhang Y."/>
        </authorList>
    </citation>
    <scope>NUCLEOTIDE SEQUENCE [LARGE SCALE GENOMIC DNA]</scope>
    <source>
        <strain evidence="2">cv. Yunnan</strain>
        <tissue evidence="1">Leaves</tissue>
    </source>
</reference>
<accession>A0ACB9JLL5</accession>